<sequence length="155" mass="17553">MGRLQIVNGSITTYLVDANTPYVKVITESKDNGTQIEYTYGNDLISNGEHYFLTDALGSTRGLIDQTEQLTDTHNYTLYGELSNNTGTAENNFLYTGEQFDSETEDYFLSATYYNPNSAMFLSSYLGSFHVSPFLLSHLNYMLDNIWCFFTAICK</sequence>
<organism evidence="1">
    <name type="scientific">uncultured Sulfurovum sp</name>
    <dbReference type="NCBI Taxonomy" id="269237"/>
    <lineage>
        <taxon>Bacteria</taxon>
        <taxon>Pseudomonadati</taxon>
        <taxon>Campylobacterota</taxon>
        <taxon>Epsilonproteobacteria</taxon>
        <taxon>Campylobacterales</taxon>
        <taxon>Sulfurovaceae</taxon>
        <taxon>Sulfurovum</taxon>
        <taxon>environmental samples</taxon>
    </lineage>
</organism>
<reference evidence="1" key="1">
    <citation type="submission" date="2020-01" db="EMBL/GenBank/DDBJ databases">
        <authorList>
            <person name="Meier V. D."/>
            <person name="Meier V D."/>
        </authorList>
    </citation>
    <scope>NUCLEOTIDE SEQUENCE</scope>
    <source>
        <strain evidence="1">HLG_WM_MAG_01</strain>
    </source>
</reference>
<accession>A0A6S6TT26</accession>
<name>A0A6S6TT26_9BACT</name>
<proteinExistence type="predicted"/>
<dbReference type="AlphaFoldDB" id="A0A6S6TT26"/>
<evidence type="ECO:0000313" key="1">
    <source>
        <dbReference type="EMBL" id="CAA6819810.1"/>
    </source>
</evidence>
<gene>
    <name evidence="1" type="ORF">HELGO_WM581</name>
</gene>
<dbReference type="EMBL" id="CACVAS010000107">
    <property type="protein sequence ID" value="CAA6819810.1"/>
    <property type="molecule type" value="Genomic_DNA"/>
</dbReference>
<dbReference type="Gene3D" id="2.180.10.10">
    <property type="entry name" value="RHS repeat-associated core"/>
    <property type="match status" value="1"/>
</dbReference>
<protein>
    <submittedName>
        <fullName evidence="1">Uncharacterized protein</fullName>
    </submittedName>
</protein>